<proteinExistence type="predicted"/>
<feature type="compositionally biased region" description="Basic and acidic residues" evidence="1">
    <location>
        <begin position="102"/>
        <end position="114"/>
    </location>
</feature>
<accession>A0A9Q1JZ14</accession>
<feature type="compositionally biased region" description="Basic and acidic residues" evidence="1">
    <location>
        <begin position="43"/>
        <end position="56"/>
    </location>
</feature>
<sequence>MADAITRQVSEQVKRAMEVAGLAKPVHEGEPSHRSEGMPSLRPMERSREVAWSDRSDRLPTGWQVGRAAVEPIGRSARGTTAVSVTASTHYATHSRQSAWLKEQEQTSRPRGENSSRSQNARKYCEFHKQSGHTTTECRELKKALHELVDKGQIDRFLKRGPRFLRQEQTPAPPPLRYEECSTEAVAIIAGGYVKEITRSAWKAQPRSAQKLLTEVNLTGMIRLPVRFDDKNKFESLEVDFLLVDVPTAYNVIIKRPTLHRVNAVYETRQNTTLYSHYRNRKSENKHKQNRGMGTTHRVFHHPRALPPRTHWPQLLKDWWPRPQQPHPRTKEDRGPLQRLAHACPQSAGRPHNTGRLARPYGGIRGRQSGLASSPTPWLGPHQPWPSPADAVSLSFQCRNPLGSPVASHNVSDIERRAPPAAGTLHRPLPLW</sequence>
<evidence type="ECO:0000313" key="3">
    <source>
        <dbReference type="Proteomes" id="UP001153076"/>
    </source>
</evidence>
<feature type="region of interest" description="Disordered" evidence="1">
    <location>
        <begin position="85"/>
        <end position="120"/>
    </location>
</feature>
<evidence type="ECO:0000313" key="2">
    <source>
        <dbReference type="EMBL" id="KAJ8433465.1"/>
    </source>
</evidence>
<comment type="caution">
    <text evidence="2">The sequence shown here is derived from an EMBL/GenBank/DDBJ whole genome shotgun (WGS) entry which is preliminary data.</text>
</comment>
<evidence type="ECO:0008006" key="4">
    <source>
        <dbReference type="Google" id="ProtNLM"/>
    </source>
</evidence>
<dbReference type="EMBL" id="JAKOGI010000538">
    <property type="protein sequence ID" value="KAJ8433465.1"/>
    <property type="molecule type" value="Genomic_DNA"/>
</dbReference>
<dbReference type="AlphaFoldDB" id="A0A9Q1JZ14"/>
<protein>
    <recommendedName>
        <fullName evidence="4">Retrotransposon gag domain-containing protein</fullName>
    </recommendedName>
</protein>
<feature type="region of interest" description="Disordered" evidence="1">
    <location>
        <begin position="18"/>
        <end position="56"/>
    </location>
</feature>
<evidence type="ECO:0000256" key="1">
    <source>
        <dbReference type="SAM" id="MobiDB-lite"/>
    </source>
</evidence>
<reference evidence="2" key="1">
    <citation type="submission" date="2022-04" db="EMBL/GenBank/DDBJ databases">
        <title>Carnegiea gigantea Genome sequencing and assembly v2.</title>
        <authorList>
            <person name="Copetti D."/>
            <person name="Sanderson M.J."/>
            <person name="Burquez A."/>
            <person name="Wojciechowski M.F."/>
        </authorList>
    </citation>
    <scope>NUCLEOTIDE SEQUENCE</scope>
    <source>
        <strain evidence="2">SGP5-SGP5p</strain>
        <tissue evidence="2">Aerial part</tissue>
    </source>
</reference>
<gene>
    <name evidence="2" type="ORF">Cgig2_014506</name>
</gene>
<dbReference type="Proteomes" id="UP001153076">
    <property type="component" value="Unassembled WGS sequence"/>
</dbReference>
<name>A0A9Q1JZ14_9CARY</name>
<feature type="compositionally biased region" description="Polar residues" evidence="1">
    <location>
        <begin position="85"/>
        <end position="98"/>
    </location>
</feature>
<keyword evidence="3" id="KW-1185">Reference proteome</keyword>
<organism evidence="2 3">
    <name type="scientific">Carnegiea gigantea</name>
    <dbReference type="NCBI Taxonomy" id="171969"/>
    <lineage>
        <taxon>Eukaryota</taxon>
        <taxon>Viridiplantae</taxon>
        <taxon>Streptophyta</taxon>
        <taxon>Embryophyta</taxon>
        <taxon>Tracheophyta</taxon>
        <taxon>Spermatophyta</taxon>
        <taxon>Magnoliopsida</taxon>
        <taxon>eudicotyledons</taxon>
        <taxon>Gunneridae</taxon>
        <taxon>Pentapetalae</taxon>
        <taxon>Caryophyllales</taxon>
        <taxon>Cactineae</taxon>
        <taxon>Cactaceae</taxon>
        <taxon>Cactoideae</taxon>
        <taxon>Echinocereeae</taxon>
        <taxon>Carnegiea</taxon>
    </lineage>
</organism>
<feature type="compositionally biased region" description="Basic and acidic residues" evidence="1">
    <location>
        <begin position="25"/>
        <end position="36"/>
    </location>
</feature>
<feature type="region of interest" description="Disordered" evidence="1">
    <location>
        <begin position="343"/>
        <end position="376"/>
    </location>
</feature>